<dbReference type="EMBL" id="JAKOEM010000028">
    <property type="protein sequence ID" value="MCG6560514.1"/>
    <property type="molecule type" value="Genomic_DNA"/>
</dbReference>
<organism evidence="9 10">
    <name type="scientific">Ruegeria alba</name>
    <dbReference type="NCBI Taxonomy" id="2916756"/>
    <lineage>
        <taxon>Bacteria</taxon>
        <taxon>Pseudomonadati</taxon>
        <taxon>Pseudomonadota</taxon>
        <taxon>Alphaproteobacteria</taxon>
        <taxon>Rhodobacterales</taxon>
        <taxon>Roseobacteraceae</taxon>
        <taxon>Ruegeria</taxon>
    </lineage>
</organism>
<keyword evidence="5 7" id="KW-0071">Autoinducer synthesis</keyword>
<evidence type="ECO:0000313" key="10">
    <source>
        <dbReference type="Proteomes" id="UP001165279"/>
    </source>
</evidence>
<protein>
    <recommendedName>
        <fullName evidence="1 8">Acyl-homoserine-lactone synthase</fullName>
        <ecNumber evidence="1 8">2.3.1.184</ecNumber>
    </recommendedName>
    <alternativeName>
        <fullName evidence="8">Autoinducer synthesis protein</fullName>
    </alternativeName>
</protein>
<dbReference type="PANTHER" id="PTHR39322">
    <property type="entry name" value="ACYL-HOMOSERINE-LACTONE SYNTHASE"/>
    <property type="match status" value="1"/>
</dbReference>
<evidence type="ECO:0000256" key="8">
    <source>
        <dbReference type="RuleBase" id="RU361135"/>
    </source>
</evidence>
<dbReference type="PRINTS" id="PR01549">
    <property type="entry name" value="AUTOINDCRSYN"/>
</dbReference>
<keyword evidence="2 7" id="KW-0673">Quorum sensing</keyword>
<dbReference type="EC" id="2.3.1.184" evidence="1 8"/>
<dbReference type="InterPro" id="IPR018311">
    <property type="entry name" value="Autoind_synth_CS"/>
</dbReference>
<dbReference type="InterPro" id="IPR016181">
    <property type="entry name" value="Acyl_CoA_acyltransferase"/>
</dbReference>
<dbReference type="Pfam" id="PF00765">
    <property type="entry name" value="Autoind_synth"/>
    <property type="match status" value="1"/>
</dbReference>
<evidence type="ECO:0000256" key="6">
    <source>
        <dbReference type="ARBA" id="ARBA00048576"/>
    </source>
</evidence>
<dbReference type="PROSITE" id="PS51187">
    <property type="entry name" value="AUTOINDUCER_SYNTH_2"/>
    <property type="match status" value="1"/>
</dbReference>
<comment type="caution">
    <text evidence="9">The sequence shown here is derived from an EMBL/GenBank/DDBJ whole genome shotgun (WGS) entry which is preliminary data.</text>
</comment>
<reference evidence="9" key="1">
    <citation type="submission" date="2022-02" db="EMBL/GenBank/DDBJ databases">
        <title>The genome sequence of Ruegeria sp. 1NDH52C.</title>
        <authorList>
            <person name="Du J."/>
        </authorList>
    </citation>
    <scope>NUCLEOTIDE SEQUENCE</scope>
    <source>
        <strain evidence="9">1NDH52C</strain>
    </source>
</reference>
<evidence type="ECO:0000256" key="2">
    <source>
        <dbReference type="ARBA" id="ARBA00022654"/>
    </source>
</evidence>
<sequence length="285" mass="31632">MIIVIDALNKHLFDGVLDEMFRLRARVFGDRLGWDVTIEDGKEIDKFDHLDPVYVVGLDDEGNVVAAVRALQTTGPHMLADVFSDILCGEPPLRSSTMWESTRFCVDTQRLKRGKDRNSVSYATCELMIGSLEYARRAGISDIVTVIDPVMDRVLKRSDNAPYDYVGETVPMGKVPALAALLDTGEERVERVRRFAGIPHDVFLSDDDALALFNRPRARAKPLAANADDVPATPLERYLAEQIQSATTVEELKAVHSLIDALAGSLTPSRRQNLLDTHNMVAREA</sequence>
<dbReference type="Gene3D" id="3.40.630.30">
    <property type="match status" value="1"/>
</dbReference>
<name>A0ABS9P343_9RHOB</name>
<keyword evidence="3 8" id="KW-0808">Transferase</keyword>
<keyword evidence="4 8" id="KW-0949">S-adenosyl-L-methionine</keyword>
<dbReference type="RefSeq" id="WP_238906199.1">
    <property type="nucleotide sequence ID" value="NZ_JAKOEM010000028.1"/>
</dbReference>
<comment type="similarity">
    <text evidence="7 8">Belongs to the autoinducer synthase family.</text>
</comment>
<evidence type="ECO:0000256" key="5">
    <source>
        <dbReference type="ARBA" id="ARBA00022929"/>
    </source>
</evidence>
<dbReference type="PANTHER" id="PTHR39322:SF1">
    <property type="entry name" value="ISOVALERYL-HOMOSERINE LACTONE SYNTHASE"/>
    <property type="match status" value="1"/>
</dbReference>
<evidence type="ECO:0000256" key="7">
    <source>
        <dbReference type="PROSITE-ProRule" id="PRU00533"/>
    </source>
</evidence>
<comment type="catalytic activity">
    <reaction evidence="6 8">
        <text>a fatty acyl-[ACP] + S-adenosyl-L-methionine = an N-acyl-L-homoserine lactone + S-methyl-5'-thioadenosine + holo-[ACP] + H(+)</text>
        <dbReference type="Rhea" id="RHEA:10096"/>
        <dbReference type="Rhea" id="RHEA-COMP:9685"/>
        <dbReference type="Rhea" id="RHEA-COMP:14125"/>
        <dbReference type="ChEBI" id="CHEBI:15378"/>
        <dbReference type="ChEBI" id="CHEBI:17509"/>
        <dbReference type="ChEBI" id="CHEBI:55474"/>
        <dbReference type="ChEBI" id="CHEBI:59789"/>
        <dbReference type="ChEBI" id="CHEBI:64479"/>
        <dbReference type="ChEBI" id="CHEBI:138651"/>
        <dbReference type="EC" id="2.3.1.184"/>
    </reaction>
</comment>
<dbReference type="PROSITE" id="PS00949">
    <property type="entry name" value="AUTOINDUCER_SYNTH_1"/>
    <property type="match status" value="1"/>
</dbReference>
<evidence type="ECO:0000313" key="9">
    <source>
        <dbReference type="EMBL" id="MCG6560514.1"/>
    </source>
</evidence>
<gene>
    <name evidence="9" type="ORF">MB818_20090</name>
</gene>
<dbReference type="InterPro" id="IPR001690">
    <property type="entry name" value="Autoind_synthase"/>
</dbReference>
<evidence type="ECO:0000256" key="4">
    <source>
        <dbReference type="ARBA" id="ARBA00022691"/>
    </source>
</evidence>
<accession>A0ABS9P343</accession>
<proteinExistence type="inferred from homology"/>
<dbReference type="Proteomes" id="UP001165279">
    <property type="component" value="Unassembled WGS sequence"/>
</dbReference>
<dbReference type="SUPFAM" id="SSF55729">
    <property type="entry name" value="Acyl-CoA N-acyltransferases (Nat)"/>
    <property type="match status" value="1"/>
</dbReference>
<evidence type="ECO:0000256" key="3">
    <source>
        <dbReference type="ARBA" id="ARBA00022679"/>
    </source>
</evidence>
<evidence type="ECO:0000256" key="1">
    <source>
        <dbReference type="ARBA" id="ARBA00012340"/>
    </source>
</evidence>
<keyword evidence="10" id="KW-1185">Reference proteome</keyword>